<protein>
    <submittedName>
        <fullName evidence="1">Uncharacterized protein</fullName>
    </submittedName>
</protein>
<sequence length="142" mass="15758">MIVQLWDQNENLLAFYRPTRPQRYNIGEVHGELHFVRNAGAGIVVRTHPPSVLPTVPPRNPVAIDGWLIAFARTDAPPAHGHRNGYSDVVPLRDNVGTRRSASMSRGPHVIAVYAARTTYVENRRTLASVPQPWAAIDPDVP</sequence>
<evidence type="ECO:0000313" key="1">
    <source>
        <dbReference type="EMBL" id="OJT13307.1"/>
    </source>
</evidence>
<dbReference type="OrthoDB" id="3332782at2759"/>
<proteinExistence type="predicted"/>
<gene>
    <name evidence="1" type="ORF">TRAPUB_10073</name>
</gene>
<reference evidence="1 2" key="1">
    <citation type="submission" date="2016-10" db="EMBL/GenBank/DDBJ databases">
        <title>Genome sequence of the basidiomycete white-rot fungus Trametes pubescens.</title>
        <authorList>
            <person name="Makela M.R."/>
            <person name="Granchi Z."/>
            <person name="Peng M."/>
            <person name="De Vries R.P."/>
            <person name="Grigoriev I."/>
            <person name="Riley R."/>
            <person name="Hilden K."/>
        </authorList>
    </citation>
    <scope>NUCLEOTIDE SEQUENCE [LARGE SCALE GENOMIC DNA]</scope>
    <source>
        <strain evidence="1 2">FBCC735</strain>
    </source>
</reference>
<accession>A0A1M2W0B6</accession>
<keyword evidence="2" id="KW-1185">Reference proteome</keyword>
<dbReference type="EMBL" id="MNAD01000413">
    <property type="protein sequence ID" value="OJT13307.1"/>
    <property type="molecule type" value="Genomic_DNA"/>
</dbReference>
<evidence type="ECO:0000313" key="2">
    <source>
        <dbReference type="Proteomes" id="UP000184267"/>
    </source>
</evidence>
<name>A0A1M2W0B6_TRAPU</name>
<organism evidence="1 2">
    <name type="scientific">Trametes pubescens</name>
    <name type="common">White-rot fungus</name>
    <dbReference type="NCBI Taxonomy" id="154538"/>
    <lineage>
        <taxon>Eukaryota</taxon>
        <taxon>Fungi</taxon>
        <taxon>Dikarya</taxon>
        <taxon>Basidiomycota</taxon>
        <taxon>Agaricomycotina</taxon>
        <taxon>Agaricomycetes</taxon>
        <taxon>Polyporales</taxon>
        <taxon>Polyporaceae</taxon>
        <taxon>Trametes</taxon>
    </lineage>
</organism>
<comment type="caution">
    <text evidence="1">The sequence shown here is derived from an EMBL/GenBank/DDBJ whole genome shotgun (WGS) entry which is preliminary data.</text>
</comment>
<dbReference type="STRING" id="154538.A0A1M2W0B6"/>
<dbReference type="Proteomes" id="UP000184267">
    <property type="component" value="Unassembled WGS sequence"/>
</dbReference>
<dbReference type="AlphaFoldDB" id="A0A1M2W0B6"/>